<proteinExistence type="predicted"/>
<sequence length="486" mass="55482">MFASTSSYAQRLEALLIASKDGDAIHPAWPDILQKGKDHSKNHSVEPGDTLRITFDENSYLPVPVYFYMDLDKPQEQPVLLVMPGDIITIRYNEAATKYSFSGKYPAELQTYYDLWRGAFSLGDLSNWGSVHFQSDSLVWMPPTLEEYMCYWQRLRRTGDSLVAIVRTRPGIRPVVATTLTRELQLRTFIYLLKGISYHALYPANPSVPRLTDTTHKKTMIPSFPAAYQDSVRAYTRLLRSMQLLPATASRERLEALKGFAIYVALLVNKPPTTAGQYAAAKREYKGLEREWVCYSILEDAQFMHRPISPLLKDYRTWVMPESRFVRSLTHQDQFTLVMPNQQMATNDTLVAPDGTRQTLAALLARHRGKVIYLDLWASWCAPCIMEFPATAALRRHYQGKPVVVIQLSTDKDKQAWQQAGKKFLAGVREQYHFASPTTAGFLKRFTVNSIPRYVLLDKYGIVRYADALRPNDPELKPLIADLLAR</sequence>
<dbReference type="PANTHER" id="PTHR42852">
    <property type="entry name" value="THIOL:DISULFIDE INTERCHANGE PROTEIN DSBE"/>
    <property type="match status" value="1"/>
</dbReference>
<dbReference type="InterPro" id="IPR013740">
    <property type="entry name" value="Redoxin"/>
</dbReference>
<keyword evidence="2" id="KW-1015">Disulfide bond</keyword>
<organism evidence="5 6">
    <name type="scientific">Hymenobacter profundi</name>
    <dbReference type="NCBI Taxonomy" id="1982110"/>
    <lineage>
        <taxon>Bacteria</taxon>
        <taxon>Pseudomonadati</taxon>
        <taxon>Bacteroidota</taxon>
        <taxon>Cytophagia</taxon>
        <taxon>Cytophagales</taxon>
        <taxon>Hymenobacteraceae</taxon>
        <taxon>Hymenobacter</taxon>
    </lineage>
</organism>
<dbReference type="CDD" id="cd02966">
    <property type="entry name" value="TlpA_like_family"/>
    <property type="match status" value="1"/>
</dbReference>
<dbReference type="EMBL" id="JAHWGL010000131">
    <property type="protein sequence ID" value="MBW3130876.1"/>
    <property type="molecule type" value="Genomic_DNA"/>
</dbReference>
<dbReference type="Pfam" id="PF08534">
    <property type="entry name" value="Redoxin"/>
    <property type="match status" value="1"/>
</dbReference>
<keyword evidence="6" id="KW-1185">Reference proteome</keyword>
<gene>
    <name evidence="5" type="ORF">KYK14_20115</name>
</gene>
<dbReference type="InterPro" id="IPR050553">
    <property type="entry name" value="Thioredoxin_ResA/DsbE_sf"/>
</dbReference>
<reference evidence="5 6" key="1">
    <citation type="submission" date="2021-07" db="EMBL/GenBank/DDBJ databases">
        <title>Hymenobacter profundi sp. nov., isolated from deep-sea water.</title>
        <authorList>
            <person name="Kim M.K."/>
        </authorList>
    </citation>
    <scope>NUCLEOTIDE SEQUENCE [LARGE SCALE GENOMIC DNA]</scope>
    <source>
        <strain evidence="5 6">M2</strain>
    </source>
</reference>
<dbReference type="RefSeq" id="WP_219161454.1">
    <property type="nucleotide sequence ID" value="NZ_JAHWGL010000131.1"/>
</dbReference>
<keyword evidence="1" id="KW-0201">Cytochrome c-type biogenesis</keyword>
<evidence type="ECO:0000256" key="3">
    <source>
        <dbReference type="ARBA" id="ARBA00023284"/>
    </source>
</evidence>
<name>A0ABS6X4V4_9BACT</name>
<evidence type="ECO:0000259" key="4">
    <source>
        <dbReference type="PROSITE" id="PS51352"/>
    </source>
</evidence>
<evidence type="ECO:0000256" key="1">
    <source>
        <dbReference type="ARBA" id="ARBA00022748"/>
    </source>
</evidence>
<dbReference type="PANTHER" id="PTHR42852:SF6">
    <property type="entry name" value="THIOL:DISULFIDE INTERCHANGE PROTEIN DSBE"/>
    <property type="match status" value="1"/>
</dbReference>
<evidence type="ECO:0000256" key="2">
    <source>
        <dbReference type="ARBA" id="ARBA00023157"/>
    </source>
</evidence>
<dbReference type="PROSITE" id="PS51352">
    <property type="entry name" value="THIOREDOXIN_2"/>
    <property type="match status" value="1"/>
</dbReference>
<keyword evidence="3" id="KW-0676">Redox-active center</keyword>
<feature type="domain" description="Thioredoxin" evidence="4">
    <location>
        <begin position="339"/>
        <end position="485"/>
    </location>
</feature>
<dbReference type="Proteomes" id="UP000826188">
    <property type="component" value="Unassembled WGS sequence"/>
</dbReference>
<evidence type="ECO:0000313" key="6">
    <source>
        <dbReference type="Proteomes" id="UP000826188"/>
    </source>
</evidence>
<dbReference type="InterPro" id="IPR013766">
    <property type="entry name" value="Thioredoxin_domain"/>
</dbReference>
<accession>A0ABS6X4V4</accession>
<evidence type="ECO:0000313" key="5">
    <source>
        <dbReference type="EMBL" id="MBW3130876.1"/>
    </source>
</evidence>
<comment type="caution">
    <text evidence="5">The sequence shown here is derived from an EMBL/GenBank/DDBJ whole genome shotgun (WGS) entry which is preliminary data.</text>
</comment>
<protein>
    <submittedName>
        <fullName evidence="5">TlpA family protein disulfide reductase</fullName>
    </submittedName>
</protein>